<organism evidence="2">
    <name type="scientific">hydrothermal vent metagenome</name>
    <dbReference type="NCBI Taxonomy" id="652676"/>
    <lineage>
        <taxon>unclassified sequences</taxon>
        <taxon>metagenomes</taxon>
        <taxon>ecological metagenomes</taxon>
    </lineage>
</organism>
<keyword evidence="1" id="KW-1133">Transmembrane helix</keyword>
<protein>
    <submittedName>
        <fullName evidence="2">Uncharacterized protein</fullName>
    </submittedName>
</protein>
<name>A0A3B0ZB69_9ZZZZ</name>
<dbReference type="AlphaFoldDB" id="A0A3B0ZB69"/>
<feature type="transmembrane region" description="Helical" evidence="1">
    <location>
        <begin position="12"/>
        <end position="34"/>
    </location>
</feature>
<dbReference type="EMBL" id="UOFO01000051">
    <property type="protein sequence ID" value="VAW84717.1"/>
    <property type="molecule type" value="Genomic_DNA"/>
</dbReference>
<gene>
    <name evidence="2" type="ORF">MNBD_GAMMA16-2006</name>
</gene>
<keyword evidence="1" id="KW-0472">Membrane</keyword>
<sequence>MDPWLKENMPTIMMFVGAASLIGVAGIFVTYFIIKRRIQKKKNYNAE</sequence>
<evidence type="ECO:0000313" key="2">
    <source>
        <dbReference type="EMBL" id="VAW84717.1"/>
    </source>
</evidence>
<accession>A0A3B0ZB69</accession>
<evidence type="ECO:0000256" key="1">
    <source>
        <dbReference type="SAM" id="Phobius"/>
    </source>
</evidence>
<proteinExistence type="predicted"/>
<reference evidence="2" key="1">
    <citation type="submission" date="2018-06" db="EMBL/GenBank/DDBJ databases">
        <authorList>
            <person name="Zhirakovskaya E."/>
        </authorList>
    </citation>
    <scope>NUCLEOTIDE SEQUENCE</scope>
</reference>
<keyword evidence="1" id="KW-0812">Transmembrane</keyword>